<keyword evidence="2" id="KW-0732">Signal</keyword>
<dbReference type="GO" id="GO:0009269">
    <property type="term" value="P:response to desiccation"/>
    <property type="evidence" value="ECO:0007669"/>
    <property type="project" value="InterPro"/>
</dbReference>
<dbReference type="PANTHER" id="PTHR31459">
    <property type="match status" value="1"/>
</dbReference>
<gene>
    <name evidence="4" type="ORF">YC6258_00706</name>
</gene>
<dbReference type="Proteomes" id="UP000032266">
    <property type="component" value="Chromosome"/>
</dbReference>
<feature type="domain" description="Water stress and hypersensitive response" evidence="3">
    <location>
        <begin position="165"/>
        <end position="280"/>
    </location>
</feature>
<name>A0A0C5VF40_9GAMM</name>
<keyword evidence="5" id="KW-1185">Reference proteome</keyword>
<reference evidence="4 5" key="1">
    <citation type="submission" date="2014-01" db="EMBL/GenBank/DDBJ databases">
        <title>Full genme sequencing of cellulolytic bacterium Gynuella sunshinyii YC6258T gen. nov., sp. nov.</title>
        <authorList>
            <person name="Khan H."/>
            <person name="Chung E.J."/>
            <person name="Chung Y.R."/>
        </authorList>
    </citation>
    <scope>NUCLEOTIDE SEQUENCE [LARGE SCALE GENOMIC DNA]</scope>
    <source>
        <strain evidence="4 5">YC6258</strain>
    </source>
</reference>
<sequence>MSARQLRRFYTPLCLLILTALTACSSLQQIADVQKPQASVTSASVKSLSLDQATVLVDVVLTNPNPFTLHTVGFDMNMAIDGHRLAAVSQPDSKLAIPANGRNKMQLPVTLKYQDVIAAVGSIANENALNYALDGTVFVDVPVLGKLGLPLKFTGSLPVPRLPQISLKDISLESISLSGAKLKVDLDVTNPNIFDVNLKSVNYDLMANGKSLTDGALKQINLRQGQTQNVTIPLSVSTTNMGLTLYRLLSGSNSVTMGVKLGADIVPGISAWQPGPLKYEAQRTLSR</sequence>
<dbReference type="RefSeq" id="WP_044615748.1">
    <property type="nucleotide sequence ID" value="NZ_CP007142.1"/>
</dbReference>
<feature type="chain" id="PRO_5002183341" evidence="2">
    <location>
        <begin position="32"/>
        <end position="287"/>
    </location>
</feature>
<dbReference type="Pfam" id="PF03168">
    <property type="entry name" value="LEA_2"/>
    <property type="match status" value="2"/>
</dbReference>
<dbReference type="AlphaFoldDB" id="A0A0C5VF40"/>
<dbReference type="SMART" id="SM00769">
    <property type="entry name" value="WHy"/>
    <property type="match status" value="2"/>
</dbReference>
<accession>A0A0C5VF40</accession>
<dbReference type="HOGENOM" id="CLU_968961_0_0_6"/>
<dbReference type="SUPFAM" id="SSF117070">
    <property type="entry name" value="LEA14-like"/>
    <property type="match status" value="2"/>
</dbReference>
<dbReference type="KEGG" id="gsn:YC6258_00706"/>
<dbReference type="InterPro" id="IPR013990">
    <property type="entry name" value="WHy-dom"/>
</dbReference>
<organism evidence="4 5">
    <name type="scientific">Gynuella sunshinyii YC6258</name>
    <dbReference type="NCBI Taxonomy" id="1445510"/>
    <lineage>
        <taxon>Bacteria</taxon>
        <taxon>Pseudomonadati</taxon>
        <taxon>Pseudomonadota</taxon>
        <taxon>Gammaproteobacteria</taxon>
        <taxon>Oceanospirillales</taxon>
        <taxon>Saccharospirillaceae</taxon>
        <taxon>Gynuella</taxon>
    </lineage>
</organism>
<feature type="domain" description="Water stress and hypersensitive response" evidence="3">
    <location>
        <begin position="38"/>
        <end position="156"/>
    </location>
</feature>
<comment type="similarity">
    <text evidence="1">Belongs to the LEA type 2 family.</text>
</comment>
<proteinExistence type="inferred from homology"/>
<dbReference type="EMBL" id="CP007142">
    <property type="protein sequence ID" value="AJQ92756.1"/>
    <property type="molecule type" value="Genomic_DNA"/>
</dbReference>
<evidence type="ECO:0000313" key="4">
    <source>
        <dbReference type="EMBL" id="AJQ92756.1"/>
    </source>
</evidence>
<dbReference type="OrthoDB" id="6116190at2"/>
<evidence type="ECO:0000259" key="3">
    <source>
        <dbReference type="SMART" id="SM00769"/>
    </source>
</evidence>
<dbReference type="SMR" id="A0A0C5VF40"/>
<dbReference type="STRING" id="1445510.YC6258_00706"/>
<feature type="signal peptide" evidence="2">
    <location>
        <begin position="1"/>
        <end position="31"/>
    </location>
</feature>
<dbReference type="PROSITE" id="PS51257">
    <property type="entry name" value="PROKAR_LIPOPROTEIN"/>
    <property type="match status" value="1"/>
</dbReference>
<dbReference type="PANTHER" id="PTHR31459:SF2">
    <property type="entry name" value="OS03G0843300 PROTEIN"/>
    <property type="match status" value="1"/>
</dbReference>
<dbReference type="InterPro" id="IPR045043">
    <property type="entry name" value="Lea14-like"/>
</dbReference>
<evidence type="ECO:0000256" key="2">
    <source>
        <dbReference type="SAM" id="SignalP"/>
    </source>
</evidence>
<evidence type="ECO:0000313" key="5">
    <source>
        <dbReference type="Proteomes" id="UP000032266"/>
    </source>
</evidence>
<protein>
    <submittedName>
        <fullName evidence="4">Conserved secreted protein</fullName>
    </submittedName>
</protein>
<dbReference type="InterPro" id="IPR004864">
    <property type="entry name" value="LEA_2"/>
</dbReference>
<evidence type="ECO:0000256" key="1">
    <source>
        <dbReference type="ARBA" id="ARBA00005960"/>
    </source>
</evidence>
<dbReference type="Gene3D" id="2.60.40.1820">
    <property type="match status" value="2"/>
</dbReference>